<name>A0A1X0S130_RHIZD</name>
<gene>
    <name evidence="3" type="ORF">BCV71DRAFT_291259</name>
</gene>
<protein>
    <recommendedName>
        <fullName evidence="5">FYR C-terminal domain-containing protein</fullName>
    </recommendedName>
</protein>
<reference evidence="3 4" key="1">
    <citation type="journal article" date="2016" name="Proc. Natl. Acad. Sci. U.S.A.">
        <title>Lipid metabolic changes in an early divergent fungus govern the establishment of a mutualistic symbiosis with endobacteria.</title>
        <authorList>
            <person name="Lastovetsky O.A."/>
            <person name="Gaspar M.L."/>
            <person name="Mondo S.J."/>
            <person name="LaButti K.M."/>
            <person name="Sandor L."/>
            <person name="Grigoriev I.V."/>
            <person name="Henry S.A."/>
            <person name="Pawlowska T.E."/>
        </authorList>
    </citation>
    <scope>NUCLEOTIDE SEQUENCE [LARGE SCALE GENOMIC DNA]</scope>
    <source>
        <strain evidence="3 4">ATCC 11559</strain>
    </source>
</reference>
<dbReference type="PROSITE" id="PS51542">
    <property type="entry name" value="FYRN"/>
    <property type="match status" value="1"/>
</dbReference>
<dbReference type="PROSITE" id="PS51543">
    <property type="entry name" value="FYRC"/>
    <property type="match status" value="1"/>
</dbReference>
<evidence type="ECO:0000313" key="4">
    <source>
        <dbReference type="Proteomes" id="UP000242381"/>
    </source>
</evidence>
<dbReference type="InterPro" id="IPR003889">
    <property type="entry name" value="FYrich_C"/>
</dbReference>
<comment type="subcellular location">
    <subcellularLocation>
        <location evidence="1">Nucleus</location>
    </subcellularLocation>
</comment>
<dbReference type="AlphaFoldDB" id="A0A1X0S130"/>
<proteinExistence type="predicted"/>
<dbReference type="Pfam" id="PF05965">
    <property type="entry name" value="FYRC"/>
    <property type="match status" value="1"/>
</dbReference>
<dbReference type="GO" id="GO:0051726">
    <property type="term" value="P:regulation of cell cycle"/>
    <property type="evidence" value="ECO:0007669"/>
    <property type="project" value="TreeGrafter"/>
</dbReference>
<dbReference type="InterPro" id="IPR003888">
    <property type="entry name" value="FYrich_N"/>
</dbReference>
<dbReference type="Gene3D" id="3.30.160.360">
    <property type="match status" value="1"/>
</dbReference>
<keyword evidence="2" id="KW-0539">Nucleus</keyword>
<dbReference type="OMA" id="PWTEACK"/>
<accession>A0A1X0S130</accession>
<dbReference type="VEuPathDB" id="FungiDB:BCV72DRAFT_39043"/>
<dbReference type="PANTHER" id="PTHR22715">
    <property type="entry name" value="TRANSFORMING GROWTH FACTOR BETA REGULATED GENE 1"/>
    <property type="match status" value="1"/>
</dbReference>
<sequence>MTAELSNYELKRKLNMEENQNILRELGLGVPTGIAADIPSIGRHEKGNKRVKRYYRAPPKSKAPKAPVRLSRRIRGETPEEITELDEIVSDNDRVRQLDIAERPNEADKDDSLPAFENIYVPLTLRSIGTTIWSLGALNVGKGRSKSWSSRGCKYKHPYPIGYRATKSHFGNDYTMGIEANSNGEPIFTVQLNSTTFTGKTPTAPWTEACIRSKSSSTRVSGPLFFGFSDPLTMRLIENMEGYQEASLPEENSD</sequence>
<evidence type="ECO:0000256" key="1">
    <source>
        <dbReference type="ARBA" id="ARBA00004123"/>
    </source>
</evidence>
<evidence type="ECO:0000256" key="2">
    <source>
        <dbReference type="ARBA" id="ARBA00023242"/>
    </source>
</evidence>
<evidence type="ECO:0000313" key="3">
    <source>
        <dbReference type="EMBL" id="ORE17929.1"/>
    </source>
</evidence>
<evidence type="ECO:0008006" key="5">
    <source>
        <dbReference type="Google" id="ProtNLM"/>
    </source>
</evidence>
<dbReference type="InterPro" id="IPR040092">
    <property type="entry name" value="TBRG1"/>
</dbReference>
<dbReference type="Proteomes" id="UP000242381">
    <property type="component" value="Unassembled WGS sequence"/>
</dbReference>
<organism evidence="3 4">
    <name type="scientific">Rhizopus microsporus</name>
    <dbReference type="NCBI Taxonomy" id="58291"/>
    <lineage>
        <taxon>Eukaryota</taxon>
        <taxon>Fungi</taxon>
        <taxon>Fungi incertae sedis</taxon>
        <taxon>Mucoromycota</taxon>
        <taxon>Mucoromycotina</taxon>
        <taxon>Mucoromycetes</taxon>
        <taxon>Mucorales</taxon>
        <taxon>Mucorineae</taxon>
        <taxon>Rhizopodaceae</taxon>
        <taxon>Rhizopus</taxon>
    </lineage>
</organism>
<dbReference type="PANTHER" id="PTHR22715:SF0">
    <property type="entry name" value="TRANSFORMING GROWTH FACTOR BETA REGULATOR 1"/>
    <property type="match status" value="1"/>
</dbReference>
<dbReference type="GO" id="GO:0005634">
    <property type="term" value="C:nucleus"/>
    <property type="evidence" value="ECO:0007669"/>
    <property type="project" value="UniProtKB-SubCell"/>
</dbReference>
<dbReference type="EMBL" id="KV921343">
    <property type="protein sequence ID" value="ORE17929.1"/>
    <property type="molecule type" value="Genomic_DNA"/>
</dbReference>